<dbReference type="PANTHER" id="PTHR22604:SF105">
    <property type="entry name" value="TRANS-1,2-DIHYDROBENZENE-1,2-DIOL DEHYDROGENASE"/>
    <property type="match status" value="1"/>
</dbReference>
<keyword evidence="2" id="KW-0560">Oxidoreductase</keyword>
<dbReference type="Pfam" id="PF22725">
    <property type="entry name" value="GFO_IDH_MocA_C3"/>
    <property type="match status" value="1"/>
</dbReference>
<dbReference type="SUPFAM" id="SSF55347">
    <property type="entry name" value="Glyceraldehyde-3-phosphate dehydrogenase-like, C-terminal domain"/>
    <property type="match status" value="1"/>
</dbReference>
<dbReference type="InterPro" id="IPR050984">
    <property type="entry name" value="Gfo/Idh/MocA_domain"/>
</dbReference>
<dbReference type="InterPro" id="IPR000683">
    <property type="entry name" value="Gfo/Idh/MocA-like_OxRdtase_N"/>
</dbReference>
<reference evidence="5" key="1">
    <citation type="submission" date="2020-07" db="EMBL/GenBank/DDBJ databases">
        <title>Vallitalea pronyensis genome.</title>
        <authorList>
            <person name="Postec A."/>
        </authorList>
    </citation>
    <scope>NUCLEOTIDE SEQUENCE</scope>
    <source>
        <strain evidence="5">FatNI3</strain>
    </source>
</reference>
<keyword evidence="6" id="KW-1185">Reference proteome</keyword>
<dbReference type="Proteomes" id="UP000683246">
    <property type="component" value="Chromosome"/>
</dbReference>
<protein>
    <submittedName>
        <fullName evidence="5">Gfo/Idh/MocA family oxidoreductase</fullName>
    </submittedName>
</protein>
<gene>
    <name evidence="5" type="ORF">HZI73_06200</name>
</gene>
<dbReference type="KEGG" id="vpy:HZI73_06200"/>
<comment type="similarity">
    <text evidence="1">Belongs to the Gfo/Idh/MocA family.</text>
</comment>
<dbReference type="Pfam" id="PF01408">
    <property type="entry name" value="GFO_IDH_MocA"/>
    <property type="match status" value="1"/>
</dbReference>
<accession>A0A8J8MHX3</accession>
<evidence type="ECO:0000313" key="6">
    <source>
        <dbReference type="Proteomes" id="UP000683246"/>
    </source>
</evidence>
<dbReference type="SUPFAM" id="SSF51735">
    <property type="entry name" value="NAD(P)-binding Rossmann-fold domains"/>
    <property type="match status" value="1"/>
</dbReference>
<dbReference type="Gene3D" id="3.40.50.720">
    <property type="entry name" value="NAD(P)-binding Rossmann-like Domain"/>
    <property type="match status" value="1"/>
</dbReference>
<proteinExistence type="inferred from homology"/>
<dbReference type="InterPro" id="IPR055170">
    <property type="entry name" value="GFO_IDH_MocA-like_dom"/>
</dbReference>
<dbReference type="EMBL" id="CP058649">
    <property type="protein sequence ID" value="QUI21919.1"/>
    <property type="molecule type" value="Genomic_DNA"/>
</dbReference>
<evidence type="ECO:0000256" key="2">
    <source>
        <dbReference type="ARBA" id="ARBA00023002"/>
    </source>
</evidence>
<dbReference type="AlphaFoldDB" id="A0A8J8MHX3"/>
<organism evidence="5 6">
    <name type="scientific">Vallitalea pronyensis</name>
    <dbReference type="NCBI Taxonomy" id="1348613"/>
    <lineage>
        <taxon>Bacteria</taxon>
        <taxon>Bacillati</taxon>
        <taxon>Bacillota</taxon>
        <taxon>Clostridia</taxon>
        <taxon>Lachnospirales</taxon>
        <taxon>Vallitaleaceae</taxon>
        <taxon>Vallitalea</taxon>
    </lineage>
</organism>
<dbReference type="Gene3D" id="3.30.360.10">
    <property type="entry name" value="Dihydrodipicolinate Reductase, domain 2"/>
    <property type="match status" value="1"/>
</dbReference>
<dbReference type="InterPro" id="IPR036291">
    <property type="entry name" value="NAD(P)-bd_dom_sf"/>
</dbReference>
<dbReference type="GO" id="GO:0016491">
    <property type="term" value="F:oxidoreductase activity"/>
    <property type="evidence" value="ECO:0007669"/>
    <property type="project" value="UniProtKB-KW"/>
</dbReference>
<feature type="domain" description="GFO/IDH/MocA-like oxidoreductase" evidence="4">
    <location>
        <begin position="132"/>
        <end position="247"/>
    </location>
</feature>
<evidence type="ECO:0000259" key="4">
    <source>
        <dbReference type="Pfam" id="PF22725"/>
    </source>
</evidence>
<evidence type="ECO:0000256" key="1">
    <source>
        <dbReference type="ARBA" id="ARBA00010928"/>
    </source>
</evidence>
<sequence length="328" mass="36869">MQPLNIGILGVSNHFFKRCFTPLKHSKMIHVYAIASRNEERAREASTKWHIPKYYDSYEALIADKNLDAVYIPLPNHMHLAYIKKCADAGKHVICEKPITLNADEAIEASHYADKHGIKLMEAFMYRFHPKWQRAKELVMQGEIGPVTSIHTIFSYHNTNPDNIRNVKAYGGGALYDIGCYAISTARFIMDKEPIRVMGQAHINPTFHVDDLTSGIMDFGGPRCLFTVGTQTFPEQEVTIHGTAGTITVTIPFNDIPEIQGKILVKTSAGERVITFDPIDQYQLEFEAFAKAIREDLPVPLSPTDSIGNMKVIDALFQSAETSQWVTL</sequence>
<dbReference type="GO" id="GO:0000166">
    <property type="term" value="F:nucleotide binding"/>
    <property type="evidence" value="ECO:0007669"/>
    <property type="project" value="InterPro"/>
</dbReference>
<evidence type="ECO:0000259" key="3">
    <source>
        <dbReference type="Pfam" id="PF01408"/>
    </source>
</evidence>
<dbReference type="RefSeq" id="WP_212697390.1">
    <property type="nucleotide sequence ID" value="NZ_CP058649.1"/>
</dbReference>
<evidence type="ECO:0000313" key="5">
    <source>
        <dbReference type="EMBL" id="QUI21919.1"/>
    </source>
</evidence>
<name>A0A8J8MHX3_9FIRM</name>
<feature type="domain" description="Gfo/Idh/MocA-like oxidoreductase N-terminal" evidence="3">
    <location>
        <begin position="4"/>
        <end position="123"/>
    </location>
</feature>
<dbReference type="PANTHER" id="PTHR22604">
    <property type="entry name" value="OXIDOREDUCTASES"/>
    <property type="match status" value="1"/>
</dbReference>